<evidence type="ECO:0000256" key="3">
    <source>
        <dbReference type="SAM" id="Phobius"/>
    </source>
</evidence>
<organism evidence="5 6">
    <name type="scientific">Candidatus Nitrospira nitrosa</name>
    <dbReference type="NCBI Taxonomy" id="1742972"/>
    <lineage>
        <taxon>Bacteria</taxon>
        <taxon>Pseudomonadati</taxon>
        <taxon>Nitrospirota</taxon>
        <taxon>Nitrospiria</taxon>
        <taxon>Nitrospirales</taxon>
        <taxon>Nitrospiraceae</taxon>
        <taxon>Nitrospira</taxon>
    </lineage>
</organism>
<keyword evidence="2 3" id="KW-0812">Transmembrane</keyword>
<keyword evidence="3" id="KW-1133">Transmembrane helix</keyword>
<feature type="transmembrane region" description="Helical" evidence="3">
    <location>
        <begin position="190"/>
        <end position="208"/>
    </location>
</feature>
<dbReference type="RefSeq" id="WP_141654228.1">
    <property type="nucleotide sequence ID" value="NZ_CZQA01000001.1"/>
</dbReference>
<reference evidence="5 6" key="1">
    <citation type="submission" date="2015-10" db="EMBL/GenBank/DDBJ databases">
        <authorList>
            <person name="Gilbert D.G."/>
        </authorList>
    </citation>
    <scope>NUCLEOTIDE SEQUENCE [LARGE SCALE GENOMIC DNA]</scope>
    <source>
        <strain evidence="5">COMA1</strain>
    </source>
</reference>
<dbReference type="InterPro" id="IPR001750">
    <property type="entry name" value="ND/Mrp_TM"/>
</dbReference>
<proteinExistence type="predicted"/>
<feature type="transmembrane region" description="Helical" evidence="3">
    <location>
        <begin position="269"/>
        <end position="290"/>
    </location>
</feature>
<dbReference type="GO" id="GO:0016020">
    <property type="term" value="C:membrane"/>
    <property type="evidence" value="ECO:0007669"/>
    <property type="project" value="UniProtKB-SubCell"/>
</dbReference>
<feature type="transmembrane region" description="Helical" evidence="3">
    <location>
        <begin position="131"/>
        <end position="151"/>
    </location>
</feature>
<feature type="domain" description="NADH:quinone oxidoreductase/Mrp antiporter transmembrane" evidence="4">
    <location>
        <begin position="156"/>
        <end position="341"/>
    </location>
</feature>
<accession>A0A0S4L6G3</accession>
<sequence>MTSAVLFSWLATCIPLIGALAGRLLWEDVPQLKKSCIIWSLITVAPILKLKTNLPEGALLLGLLPVVAMISILGQPVQKDHRLSWLMTLICLGLGIGVIAHPAPLSQLFLLALLVTMAGLLMRYHTILWPISWWGISLFYLTALGVVVTLTNPSLSSFGALMTAAVLIPLLPFHIGYLTALTRLPGNLPSFSAFLLPAVGLHVMASALQTVPTAVTGIVGLLALIGGLYGAVKALAQTRIRLMLSYSSLSFFSMLWWHTAASSLATSRAAVFVASIGLATCGLLIAWQIIRTRYGDDVDPSSISGLASSMPRYAVLLSLLALAAMGLPPFGVFAGLMGLLLHSPIPSLIGLMIMLSAWLAASWYLLSAVQRLLFGTRRGDLRYRDVVQQEWAALTMTIVILTVLGLAPIEWWTSTATQSMAGTFSRAIPWHQ</sequence>
<dbReference type="GO" id="GO:0012505">
    <property type="term" value="C:endomembrane system"/>
    <property type="evidence" value="ECO:0007669"/>
    <property type="project" value="UniProtKB-SubCell"/>
</dbReference>
<dbReference type="GO" id="GO:0016491">
    <property type="term" value="F:oxidoreductase activity"/>
    <property type="evidence" value="ECO:0007669"/>
    <property type="project" value="UniProtKB-KW"/>
</dbReference>
<feature type="transmembrane region" description="Helical" evidence="3">
    <location>
        <begin position="214"/>
        <end position="232"/>
    </location>
</feature>
<feature type="transmembrane region" description="Helical" evidence="3">
    <location>
        <begin position="390"/>
        <end position="409"/>
    </location>
</feature>
<evidence type="ECO:0000256" key="1">
    <source>
        <dbReference type="ARBA" id="ARBA00004127"/>
    </source>
</evidence>
<dbReference type="STRING" id="1742972.COMA1_11090"/>
<feature type="transmembrane region" description="Helical" evidence="3">
    <location>
        <begin position="239"/>
        <end position="257"/>
    </location>
</feature>
<evidence type="ECO:0000313" key="6">
    <source>
        <dbReference type="Proteomes" id="UP000199032"/>
    </source>
</evidence>
<dbReference type="EMBL" id="CZQA01000001">
    <property type="protein sequence ID" value="CUS33315.1"/>
    <property type="molecule type" value="Genomic_DNA"/>
</dbReference>
<gene>
    <name evidence="5" type="ORF">COMA1_11090</name>
</gene>
<keyword evidence="5" id="KW-0560">Oxidoreductase</keyword>
<evidence type="ECO:0000313" key="5">
    <source>
        <dbReference type="EMBL" id="CUS33315.1"/>
    </source>
</evidence>
<feature type="transmembrane region" description="Helical" evidence="3">
    <location>
        <begin position="157"/>
        <end position="178"/>
    </location>
</feature>
<feature type="transmembrane region" description="Helical" evidence="3">
    <location>
        <begin position="311"/>
        <end position="336"/>
    </location>
</feature>
<dbReference type="Proteomes" id="UP000199032">
    <property type="component" value="Unassembled WGS sequence"/>
</dbReference>
<evidence type="ECO:0000256" key="2">
    <source>
        <dbReference type="RuleBase" id="RU000320"/>
    </source>
</evidence>
<dbReference type="AlphaFoldDB" id="A0A0S4L6G3"/>
<dbReference type="EC" id="1.6.5.11" evidence="5"/>
<name>A0A0S4L6G3_9BACT</name>
<dbReference type="OrthoDB" id="9792095at2"/>
<dbReference type="Pfam" id="PF00361">
    <property type="entry name" value="Proton_antipo_M"/>
    <property type="match status" value="1"/>
</dbReference>
<feature type="transmembrane region" description="Helical" evidence="3">
    <location>
        <begin position="57"/>
        <end position="74"/>
    </location>
</feature>
<keyword evidence="6" id="KW-1185">Reference proteome</keyword>
<feature type="transmembrane region" description="Helical" evidence="3">
    <location>
        <begin position="348"/>
        <end position="369"/>
    </location>
</feature>
<keyword evidence="3" id="KW-0472">Membrane</keyword>
<evidence type="ECO:0000259" key="4">
    <source>
        <dbReference type="Pfam" id="PF00361"/>
    </source>
</evidence>
<protein>
    <submittedName>
        <fullName evidence="5">Putative NADH-quinone oxidoreductase, subunit M</fullName>
        <ecNumber evidence="5">1.6.5.11</ecNumber>
    </submittedName>
</protein>
<comment type="subcellular location">
    <subcellularLocation>
        <location evidence="1">Endomembrane system</location>
        <topology evidence="1">Multi-pass membrane protein</topology>
    </subcellularLocation>
    <subcellularLocation>
        <location evidence="2">Membrane</location>
        <topology evidence="2">Multi-pass membrane protein</topology>
    </subcellularLocation>
</comment>